<sequence>MKYSVLIAGSALLTGATAHIPLEAAPALLICWQLCAHEKIPCPTSWYSKKFGHCYTCCKGKSEEEEEKYDLVWQA</sequence>
<keyword evidence="1" id="KW-0732">Signal</keyword>
<reference evidence="3" key="1">
    <citation type="submission" date="2019-04" db="EMBL/GenBank/DDBJ databases">
        <title>Friends and foes A comparative genomics studyof 23 Aspergillus species from section Flavi.</title>
        <authorList>
            <consortium name="DOE Joint Genome Institute"/>
            <person name="Kjaerbolling I."/>
            <person name="Vesth T."/>
            <person name="Frisvad J.C."/>
            <person name="Nybo J.L."/>
            <person name="Theobald S."/>
            <person name="Kildgaard S."/>
            <person name="Isbrandt T."/>
            <person name="Kuo A."/>
            <person name="Sato A."/>
            <person name="Lyhne E.K."/>
            <person name="Kogle M.E."/>
            <person name="Wiebenga A."/>
            <person name="Kun R.S."/>
            <person name="Lubbers R.J."/>
            <person name="Makela M.R."/>
            <person name="Barry K."/>
            <person name="Chovatia M."/>
            <person name="Clum A."/>
            <person name="Daum C."/>
            <person name="Haridas S."/>
            <person name="He G."/>
            <person name="LaButti K."/>
            <person name="Lipzen A."/>
            <person name="Mondo S."/>
            <person name="Riley R."/>
            <person name="Salamov A."/>
            <person name="Simmons B.A."/>
            <person name="Magnuson J.K."/>
            <person name="Henrissat B."/>
            <person name="Mortensen U.H."/>
            <person name="Larsen T.O."/>
            <person name="Devries R.P."/>
            <person name="Grigoriev I.V."/>
            <person name="Machida M."/>
            <person name="Baker S.E."/>
            <person name="Andersen M.R."/>
        </authorList>
    </citation>
    <scope>NUCLEOTIDE SEQUENCE [LARGE SCALE GENOMIC DNA]</scope>
    <source>
        <strain evidence="3">CBS 553.77</strain>
    </source>
</reference>
<dbReference type="EMBL" id="ML739301">
    <property type="protein sequence ID" value="KAE8349488.1"/>
    <property type="molecule type" value="Genomic_DNA"/>
</dbReference>
<evidence type="ECO:0000313" key="2">
    <source>
        <dbReference type="EMBL" id="KAE8349488.1"/>
    </source>
</evidence>
<keyword evidence="3" id="KW-1185">Reference proteome</keyword>
<evidence type="ECO:0000256" key="1">
    <source>
        <dbReference type="SAM" id="SignalP"/>
    </source>
</evidence>
<evidence type="ECO:0000313" key="3">
    <source>
        <dbReference type="Proteomes" id="UP000327118"/>
    </source>
</evidence>
<dbReference type="Proteomes" id="UP000327118">
    <property type="component" value="Unassembled WGS sequence"/>
</dbReference>
<feature type="signal peptide" evidence="1">
    <location>
        <begin position="1"/>
        <end position="18"/>
    </location>
</feature>
<feature type="chain" id="PRO_5024971381" evidence="1">
    <location>
        <begin position="19"/>
        <end position="75"/>
    </location>
</feature>
<dbReference type="AlphaFoldDB" id="A0A5N6YWH6"/>
<organism evidence="2 3">
    <name type="scientific">Aspergillus coremiiformis</name>
    <dbReference type="NCBI Taxonomy" id="138285"/>
    <lineage>
        <taxon>Eukaryota</taxon>
        <taxon>Fungi</taxon>
        <taxon>Dikarya</taxon>
        <taxon>Ascomycota</taxon>
        <taxon>Pezizomycotina</taxon>
        <taxon>Eurotiomycetes</taxon>
        <taxon>Eurotiomycetidae</taxon>
        <taxon>Eurotiales</taxon>
        <taxon>Aspergillaceae</taxon>
        <taxon>Aspergillus</taxon>
        <taxon>Aspergillus subgen. Circumdati</taxon>
    </lineage>
</organism>
<dbReference type="OrthoDB" id="3440400at2759"/>
<gene>
    <name evidence="2" type="ORF">BDV28DRAFT_151837</name>
</gene>
<protein>
    <submittedName>
        <fullName evidence="2">Uncharacterized protein</fullName>
    </submittedName>
</protein>
<name>A0A5N6YWH6_9EURO</name>
<accession>A0A5N6YWH6</accession>
<proteinExistence type="predicted"/>